<dbReference type="InterPro" id="IPR035892">
    <property type="entry name" value="C2_domain_sf"/>
</dbReference>
<dbReference type="OrthoDB" id="67700at2759"/>
<feature type="domain" description="C2" evidence="13">
    <location>
        <begin position="240"/>
        <end position="362"/>
    </location>
</feature>
<evidence type="ECO:0000256" key="1">
    <source>
        <dbReference type="ARBA" id="ARBA00004167"/>
    </source>
</evidence>
<comment type="caution">
    <text evidence="15">The sequence shown here is derived from an EMBL/GenBank/DDBJ whole genome shotgun (WGS) entry which is preliminary data.</text>
</comment>
<dbReference type="PRINTS" id="PR00360">
    <property type="entry name" value="C2DOMAIN"/>
</dbReference>
<evidence type="ECO:0000259" key="14">
    <source>
        <dbReference type="PROSITE" id="PS51847"/>
    </source>
</evidence>
<dbReference type="InterPro" id="IPR031468">
    <property type="entry name" value="SMP_LBD"/>
</dbReference>
<evidence type="ECO:0000256" key="5">
    <source>
        <dbReference type="ARBA" id="ARBA00022723"/>
    </source>
</evidence>
<dbReference type="FunFam" id="2.60.40.150:FF:000102">
    <property type="entry name" value="Synaptotagmin-2 isoform A"/>
    <property type="match status" value="1"/>
</dbReference>
<dbReference type="CDD" id="cd21677">
    <property type="entry name" value="SMP_SYT"/>
    <property type="match status" value="1"/>
</dbReference>
<dbReference type="Pfam" id="PF17047">
    <property type="entry name" value="SMP_LBD"/>
    <property type="match status" value="1"/>
</dbReference>
<dbReference type="InterPro" id="IPR000008">
    <property type="entry name" value="C2_dom"/>
</dbReference>
<feature type="transmembrane region" description="Helical" evidence="12">
    <location>
        <begin position="7"/>
        <end position="32"/>
    </location>
</feature>
<protein>
    <submittedName>
        <fullName evidence="15">Uncharacterized protein</fullName>
    </submittedName>
</protein>
<evidence type="ECO:0000256" key="4">
    <source>
        <dbReference type="ARBA" id="ARBA00022692"/>
    </source>
</evidence>
<reference evidence="15" key="1">
    <citation type="submission" date="2018-01" db="EMBL/GenBank/DDBJ databases">
        <authorList>
            <person name="Mao J.F."/>
        </authorList>
    </citation>
    <scope>NUCLEOTIDE SEQUENCE</scope>
    <source>
        <strain evidence="15">Huo1</strain>
        <tissue evidence="15">Leaf</tissue>
    </source>
</reference>
<keyword evidence="5" id="KW-0479">Metal-binding</keyword>
<evidence type="ECO:0000256" key="8">
    <source>
        <dbReference type="ARBA" id="ARBA00022989"/>
    </source>
</evidence>
<evidence type="ECO:0000259" key="13">
    <source>
        <dbReference type="PROSITE" id="PS50004"/>
    </source>
</evidence>
<dbReference type="Pfam" id="PF00168">
    <property type="entry name" value="C2"/>
    <property type="match status" value="2"/>
</dbReference>
<dbReference type="EMBL" id="PNBA02000006">
    <property type="protein sequence ID" value="KAG6419708.1"/>
    <property type="molecule type" value="Genomic_DNA"/>
</dbReference>
<evidence type="ECO:0000256" key="9">
    <source>
        <dbReference type="ARBA" id="ARBA00023055"/>
    </source>
</evidence>
<organism evidence="15">
    <name type="scientific">Salvia splendens</name>
    <name type="common">Scarlet sage</name>
    <dbReference type="NCBI Taxonomy" id="180675"/>
    <lineage>
        <taxon>Eukaryota</taxon>
        <taxon>Viridiplantae</taxon>
        <taxon>Streptophyta</taxon>
        <taxon>Embryophyta</taxon>
        <taxon>Tracheophyta</taxon>
        <taxon>Spermatophyta</taxon>
        <taxon>Magnoliopsida</taxon>
        <taxon>eudicotyledons</taxon>
        <taxon>Gunneridae</taxon>
        <taxon>Pentapetalae</taxon>
        <taxon>asterids</taxon>
        <taxon>lamiids</taxon>
        <taxon>Lamiales</taxon>
        <taxon>Lamiaceae</taxon>
        <taxon>Nepetoideae</taxon>
        <taxon>Mentheae</taxon>
        <taxon>Salviinae</taxon>
        <taxon>Salvia</taxon>
        <taxon>Salvia subgen. Calosphace</taxon>
        <taxon>core Calosphace</taxon>
    </lineage>
</organism>
<keyword evidence="11 12" id="KW-0472">Membrane</keyword>
<proteinExistence type="inferred from homology"/>
<evidence type="ECO:0000256" key="12">
    <source>
        <dbReference type="SAM" id="Phobius"/>
    </source>
</evidence>
<dbReference type="InterPro" id="IPR045050">
    <property type="entry name" value="Synaptotagmin_plant"/>
</dbReference>
<dbReference type="GO" id="GO:0006869">
    <property type="term" value="P:lipid transport"/>
    <property type="evidence" value="ECO:0007669"/>
    <property type="project" value="UniProtKB-KW"/>
</dbReference>
<dbReference type="Proteomes" id="UP000298416">
    <property type="component" value="Unassembled WGS sequence"/>
</dbReference>
<dbReference type="SMART" id="SM00239">
    <property type="entry name" value="C2"/>
    <property type="match status" value="2"/>
</dbReference>
<dbReference type="PROSITE" id="PS50004">
    <property type="entry name" value="C2"/>
    <property type="match status" value="2"/>
</dbReference>
<dbReference type="CDD" id="cd00030">
    <property type="entry name" value="C2"/>
    <property type="match status" value="1"/>
</dbReference>
<evidence type="ECO:0000313" key="16">
    <source>
        <dbReference type="Proteomes" id="UP000298416"/>
    </source>
</evidence>
<evidence type="ECO:0000256" key="7">
    <source>
        <dbReference type="ARBA" id="ARBA00022837"/>
    </source>
</evidence>
<evidence type="ECO:0000256" key="2">
    <source>
        <dbReference type="ARBA" id="ARBA00006996"/>
    </source>
</evidence>
<keyword evidence="8 12" id="KW-1133">Transmembrane helix</keyword>
<evidence type="ECO:0000256" key="3">
    <source>
        <dbReference type="ARBA" id="ARBA00022448"/>
    </source>
</evidence>
<dbReference type="GO" id="GO:0046872">
    <property type="term" value="F:metal ion binding"/>
    <property type="evidence" value="ECO:0007669"/>
    <property type="project" value="UniProtKB-KW"/>
</dbReference>
<keyword evidence="3" id="KW-0813">Transport</keyword>
<dbReference type="GO" id="GO:0005783">
    <property type="term" value="C:endoplasmic reticulum"/>
    <property type="evidence" value="ECO:0007669"/>
    <property type="project" value="TreeGrafter"/>
</dbReference>
<comment type="subcellular location">
    <subcellularLocation>
        <location evidence="1">Membrane</location>
        <topology evidence="1">Single-pass membrane protein</topology>
    </subcellularLocation>
</comment>
<evidence type="ECO:0000313" key="15">
    <source>
        <dbReference type="EMBL" id="KAG6419708.1"/>
    </source>
</evidence>
<comment type="similarity">
    <text evidence="2">Belongs to the synaptotagmin family.</text>
</comment>
<feature type="domain" description="C2" evidence="13">
    <location>
        <begin position="402"/>
        <end position="520"/>
    </location>
</feature>
<dbReference type="GO" id="GO:0008289">
    <property type="term" value="F:lipid binding"/>
    <property type="evidence" value="ECO:0007669"/>
    <property type="project" value="UniProtKB-KW"/>
</dbReference>
<evidence type="ECO:0000256" key="6">
    <source>
        <dbReference type="ARBA" id="ARBA00022737"/>
    </source>
</evidence>
<keyword evidence="6" id="KW-0677">Repeat</keyword>
<keyword evidence="9" id="KW-0445">Lipid transport</keyword>
<keyword evidence="16" id="KW-1185">Reference proteome</keyword>
<evidence type="ECO:0000256" key="10">
    <source>
        <dbReference type="ARBA" id="ARBA00023121"/>
    </source>
</evidence>
<dbReference type="AlphaFoldDB" id="A0A8X8XTE0"/>
<dbReference type="InterPro" id="IPR039010">
    <property type="entry name" value="Synaptotagmin_SMP"/>
</dbReference>
<keyword evidence="7" id="KW-0106">Calcium</keyword>
<dbReference type="Gene3D" id="2.60.40.150">
    <property type="entry name" value="C2 domain"/>
    <property type="match status" value="2"/>
</dbReference>
<evidence type="ECO:0000256" key="11">
    <source>
        <dbReference type="ARBA" id="ARBA00023136"/>
    </source>
</evidence>
<dbReference type="GO" id="GO:0016020">
    <property type="term" value="C:membrane"/>
    <property type="evidence" value="ECO:0007669"/>
    <property type="project" value="UniProtKB-SubCell"/>
</dbReference>
<keyword evidence="4 12" id="KW-0812">Transmembrane</keyword>
<accession>A0A8X8XTE0</accession>
<dbReference type="FunFam" id="2.60.40.150:FF:000066">
    <property type="entry name" value="Extended synaptotagmin-2"/>
    <property type="match status" value="1"/>
</dbReference>
<gene>
    <name evidence="15" type="ORF">SASPL_116218</name>
</gene>
<feature type="domain" description="SMP-LTD" evidence="14">
    <location>
        <begin position="67"/>
        <end position="249"/>
    </location>
</feature>
<keyword evidence="10" id="KW-0446">Lipid-binding</keyword>
<dbReference type="PANTHER" id="PTHR10774">
    <property type="entry name" value="EXTENDED SYNAPTOTAGMIN-RELATED"/>
    <property type="match status" value="1"/>
</dbReference>
<dbReference type="PROSITE" id="PS51847">
    <property type="entry name" value="SMP"/>
    <property type="match status" value="1"/>
</dbReference>
<sequence length="540" mass="61194">MGVVSTIMGMIGFGMGFSAGLVAGYFLLIYVLPNDVKDPQVRPLVEQSSEFLQTLLPEIPLWIKNPDYDRLDWLNKFIECMWPYLDKAICKTVKQIAEPIIAEQIPQYKIDSVEFEQLTLGGLPPTFQGMKVYTTEEKELMMELGLKWAGTPNILVAVKAFGLKATAQVIDFQVFASPRITMKPLVPTFPCFANIFVSLVEKPHVDFGVKLFGADAMSIPGAYRMVQEIIKDQVANMYLWPKRLEVQIMDPMKAMQRPVGMVHVNVVRAMNLRKKDLLGSADPYVKLGLHDDKMQSKQTSVKKNNLNPEWNEEFSLVVKDPQAQDLVITLYDWEKVGSHEKMGTNVLHLKDLTPGEPKLATLDVLKNLNLDDPQNEKARGQLVVEINYKPFGEQELASCNIAIGEVEKAPQGTPKGGGVLVVIVHEAEDLEGKNHNNPSARLHFRGEMRKTKRLRKNRDPRWEEEFQFVLEEAPSNEKIHIEVTSSSKRMGGFRYPKESLGYADINLADVVSNKRINDRYHLIDSKNGRIQIEMQWRTAS</sequence>
<reference evidence="15" key="2">
    <citation type="submission" date="2020-08" db="EMBL/GenBank/DDBJ databases">
        <title>Plant Genome Project.</title>
        <authorList>
            <person name="Zhang R.-G."/>
        </authorList>
    </citation>
    <scope>NUCLEOTIDE SEQUENCE</scope>
    <source>
        <strain evidence="15">Huo1</strain>
        <tissue evidence="15">Leaf</tissue>
    </source>
</reference>
<dbReference type="SUPFAM" id="SSF49562">
    <property type="entry name" value="C2 domain (Calcium/lipid-binding domain, CaLB)"/>
    <property type="match status" value="2"/>
</dbReference>
<dbReference type="PANTHER" id="PTHR10774:SF214">
    <property type="entry name" value="CALCIUM-DEPENDENT LIPID-BINDING (CALB DOMAIN) FAMILY PROTEIN-RELATED"/>
    <property type="match status" value="1"/>
</dbReference>
<name>A0A8X8XTE0_SALSN</name>